<dbReference type="eggNOG" id="COG0494">
    <property type="taxonomic scope" value="Bacteria"/>
</dbReference>
<evidence type="ECO:0000259" key="1">
    <source>
        <dbReference type="PROSITE" id="PS51462"/>
    </source>
</evidence>
<dbReference type="PATRIC" id="fig|446465.5.peg.1504"/>
<dbReference type="KEGG" id="bfa:Bfae_15110"/>
<dbReference type="STRING" id="446465.Bfae_15110"/>
<dbReference type="PROSITE" id="PS51462">
    <property type="entry name" value="NUDIX"/>
    <property type="match status" value="1"/>
</dbReference>
<evidence type="ECO:0000313" key="2">
    <source>
        <dbReference type="EMBL" id="ACU85340.1"/>
    </source>
</evidence>
<dbReference type="InterPro" id="IPR015797">
    <property type="entry name" value="NUDIX_hydrolase-like_dom_sf"/>
</dbReference>
<name>C7MCN3_BRAFD</name>
<dbReference type="Proteomes" id="UP000001919">
    <property type="component" value="Chromosome"/>
</dbReference>
<dbReference type="HOGENOM" id="CLU_1709728_0_0_11"/>
<dbReference type="Gene3D" id="3.90.79.10">
    <property type="entry name" value="Nucleoside Triphosphate Pyrophosphohydrolase"/>
    <property type="match status" value="1"/>
</dbReference>
<accession>C7MCN3</accession>
<dbReference type="AlphaFoldDB" id="C7MCN3"/>
<proteinExistence type="predicted"/>
<dbReference type="Pfam" id="PF00293">
    <property type="entry name" value="NUDIX"/>
    <property type="match status" value="1"/>
</dbReference>
<dbReference type="SUPFAM" id="SSF55811">
    <property type="entry name" value="Nudix"/>
    <property type="match status" value="1"/>
</dbReference>
<reference evidence="2 3" key="1">
    <citation type="journal article" date="2009" name="Stand. Genomic Sci.">
        <title>Complete genome sequence of Brachybacterium faecium type strain (Schefferle 6-10).</title>
        <authorList>
            <person name="Lapidus A."/>
            <person name="Pukall R."/>
            <person name="Labuttii K."/>
            <person name="Copeland A."/>
            <person name="Del Rio T.G."/>
            <person name="Nolan M."/>
            <person name="Chen F."/>
            <person name="Lucas S."/>
            <person name="Tice H."/>
            <person name="Cheng J.F."/>
            <person name="Bruce D."/>
            <person name="Goodwin L."/>
            <person name="Pitluck S."/>
            <person name="Rohde M."/>
            <person name="Goker M."/>
            <person name="Pati A."/>
            <person name="Ivanova N."/>
            <person name="Mavrommatis K."/>
            <person name="Chen A."/>
            <person name="Palaniappan K."/>
            <person name="D'haeseleer P."/>
            <person name="Chain P."/>
            <person name="Bristow J."/>
            <person name="Eisen J.A."/>
            <person name="Markowitz V."/>
            <person name="Hugenholtz P."/>
            <person name="Kyrpides N.C."/>
            <person name="Klenk H.P."/>
        </authorList>
    </citation>
    <scope>NUCLEOTIDE SEQUENCE [LARGE SCALE GENOMIC DNA]</scope>
    <source>
        <strain evidence="3">ATCC 43885 / DSM 4810 / JCM 11609 / LMG 19847 / NBRC 14762 / NCIMB 9860 / 6-10</strain>
    </source>
</reference>
<evidence type="ECO:0000313" key="3">
    <source>
        <dbReference type="Proteomes" id="UP000001919"/>
    </source>
</evidence>
<feature type="domain" description="Nudix hydrolase" evidence="1">
    <location>
        <begin position="21"/>
        <end position="152"/>
    </location>
</feature>
<gene>
    <name evidence="2" type="ordered locus">Bfae_15110</name>
</gene>
<dbReference type="EMBL" id="CP001643">
    <property type="protein sequence ID" value="ACU85340.1"/>
    <property type="molecule type" value="Genomic_DNA"/>
</dbReference>
<keyword evidence="3" id="KW-1185">Reference proteome</keyword>
<protein>
    <submittedName>
        <fullName evidence="2">NUDIX family protein</fullName>
    </submittedName>
</protein>
<organism evidence="2 3">
    <name type="scientific">Brachybacterium faecium (strain ATCC 43885 / DSM 4810 / JCM 11609 / LMG 19847 / NBRC 14762 / NCIMB 9860 / 6-10)</name>
    <dbReference type="NCBI Taxonomy" id="446465"/>
    <lineage>
        <taxon>Bacteria</taxon>
        <taxon>Bacillati</taxon>
        <taxon>Actinomycetota</taxon>
        <taxon>Actinomycetes</taxon>
        <taxon>Micrococcales</taxon>
        <taxon>Dermabacteraceae</taxon>
        <taxon>Brachybacterium</taxon>
    </lineage>
</organism>
<sequence length="153" mass="17435">MSALLTAGHRVRRLWWRARKPQTFGVKVLLLHPEDPDRVLAVRHSYIDHDRWGLPGGRCRPWRESAHAAARREVREELDLRISGELWELATAQSTLEGKRDTITLLAGTAAAPTVRTSIELRDARWTRTDLSDLPPGDPVSRWLRRALAVPRA</sequence>
<dbReference type="OrthoDB" id="4247482at2"/>
<dbReference type="InterPro" id="IPR000086">
    <property type="entry name" value="NUDIX_hydrolase_dom"/>
</dbReference>